<name>A0A1C4ZBR7_9ACTN</name>
<accession>A0A1C4ZBR7</accession>
<feature type="domain" description="Anaphase-promoting complex subunit 4-like WD40" evidence="4">
    <location>
        <begin position="364"/>
        <end position="432"/>
    </location>
</feature>
<feature type="repeat" description="WD" evidence="3">
    <location>
        <begin position="59"/>
        <end position="100"/>
    </location>
</feature>
<evidence type="ECO:0000256" key="1">
    <source>
        <dbReference type="ARBA" id="ARBA00022574"/>
    </source>
</evidence>
<dbReference type="Pfam" id="PF00400">
    <property type="entry name" value="WD40"/>
    <property type="match status" value="8"/>
</dbReference>
<evidence type="ECO:0000256" key="2">
    <source>
        <dbReference type="ARBA" id="ARBA00022737"/>
    </source>
</evidence>
<dbReference type="InterPro" id="IPR001680">
    <property type="entry name" value="WD40_rpt"/>
</dbReference>
<dbReference type="CDD" id="cd00200">
    <property type="entry name" value="WD40"/>
    <property type="match status" value="1"/>
</dbReference>
<dbReference type="InterPro" id="IPR015943">
    <property type="entry name" value="WD40/YVTN_repeat-like_dom_sf"/>
</dbReference>
<dbReference type="STRING" id="262898.GA0070564_105282"/>
<dbReference type="Gene3D" id="2.130.10.10">
    <property type="entry name" value="YVTN repeat-like/Quinoprotein amine dehydrogenase"/>
    <property type="match status" value="4"/>
</dbReference>
<dbReference type="InterPro" id="IPR019775">
    <property type="entry name" value="WD40_repeat_CS"/>
</dbReference>
<reference evidence="6" key="1">
    <citation type="submission" date="2016-06" db="EMBL/GenBank/DDBJ databases">
        <authorList>
            <person name="Varghese N."/>
            <person name="Submissions Spin"/>
        </authorList>
    </citation>
    <scope>NUCLEOTIDE SEQUENCE [LARGE SCALE GENOMIC DNA]</scope>
    <source>
        <strain evidence="6">DSM 44830</strain>
    </source>
</reference>
<feature type="repeat" description="WD" evidence="3">
    <location>
        <begin position="520"/>
        <end position="553"/>
    </location>
</feature>
<dbReference type="PROSITE" id="PS00678">
    <property type="entry name" value="WD_REPEATS_1"/>
    <property type="match status" value="2"/>
</dbReference>
<evidence type="ECO:0000313" key="6">
    <source>
        <dbReference type="Proteomes" id="UP000199504"/>
    </source>
</evidence>
<organism evidence="5 6">
    <name type="scientific">Micromonospora mirobrigensis</name>
    <dbReference type="NCBI Taxonomy" id="262898"/>
    <lineage>
        <taxon>Bacteria</taxon>
        <taxon>Bacillati</taxon>
        <taxon>Actinomycetota</taxon>
        <taxon>Actinomycetes</taxon>
        <taxon>Micromonosporales</taxon>
        <taxon>Micromonosporaceae</taxon>
        <taxon>Micromonospora</taxon>
    </lineage>
</organism>
<dbReference type="SUPFAM" id="SSF50978">
    <property type="entry name" value="WD40 repeat-like"/>
    <property type="match status" value="1"/>
</dbReference>
<dbReference type="PRINTS" id="PR00320">
    <property type="entry name" value="GPROTEINBRPT"/>
</dbReference>
<feature type="repeat" description="WD" evidence="3">
    <location>
        <begin position="221"/>
        <end position="262"/>
    </location>
</feature>
<feature type="repeat" description="WD" evidence="3">
    <location>
        <begin position="18"/>
        <end position="59"/>
    </location>
</feature>
<evidence type="ECO:0000259" key="4">
    <source>
        <dbReference type="Pfam" id="PF12894"/>
    </source>
</evidence>
<dbReference type="PROSITE" id="PS50294">
    <property type="entry name" value="WD_REPEATS_REGION"/>
    <property type="match status" value="2"/>
</dbReference>
<dbReference type="Pfam" id="PF12894">
    <property type="entry name" value="ANAPC4_WD40"/>
    <property type="match status" value="1"/>
</dbReference>
<dbReference type="EMBL" id="FMCX01000005">
    <property type="protein sequence ID" value="SCF30354.1"/>
    <property type="molecule type" value="Genomic_DNA"/>
</dbReference>
<keyword evidence="1 3" id="KW-0853">WD repeat</keyword>
<protein>
    <submittedName>
        <fullName evidence="5">WD40 repeat</fullName>
    </submittedName>
</protein>
<dbReference type="InterPro" id="IPR036322">
    <property type="entry name" value="WD40_repeat_dom_sf"/>
</dbReference>
<dbReference type="PANTHER" id="PTHR19848">
    <property type="entry name" value="WD40 REPEAT PROTEIN"/>
    <property type="match status" value="1"/>
</dbReference>
<feature type="repeat" description="WD" evidence="3">
    <location>
        <begin position="101"/>
        <end position="141"/>
    </location>
</feature>
<dbReference type="SMART" id="SM00320">
    <property type="entry name" value="WD40"/>
    <property type="match status" value="13"/>
</dbReference>
<dbReference type="Proteomes" id="UP000199504">
    <property type="component" value="Unassembled WGS sequence"/>
</dbReference>
<keyword evidence="2" id="KW-0677">Repeat</keyword>
<dbReference type="PROSITE" id="PS50082">
    <property type="entry name" value="WD_REPEATS_2"/>
    <property type="match status" value="5"/>
</dbReference>
<evidence type="ECO:0000313" key="5">
    <source>
        <dbReference type="EMBL" id="SCF30354.1"/>
    </source>
</evidence>
<gene>
    <name evidence="5" type="ORF">GA0070564_105282</name>
</gene>
<keyword evidence="6" id="KW-1185">Reference proteome</keyword>
<dbReference type="InterPro" id="IPR020472">
    <property type="entry name" value="WD40_PAC1"/>
</dbReference>
<dbReference type="SUPFAM" id="SSF82171">
    <property type="entry name" value="DPP6 N-terminal domain-like"/>
    <property type="match status" value="1"/>
</dbReference>
<sequence length="610" mass="65777">MYEMDISVRHATLPQQGGTPHASPQTCVAFSGDNRWFATGGYDGRVVLYDRATGQPRWTGQHHRLVNGVRFAPSGDRLASVSADKTCQVWDTRTGQLVNVLSRQPDDLNCVSWLSDDALVTVSQDGTGRVWDLTDGMLRDTVLSHADHCMFVDASADAVATCGEDAVIRIWDLQGACLAELGQAGHAEMCRWSPDGTILAASCDDGHVHLLERDGELLGKIGPYETAVKSVAWSPDQRHVAIGAYDSTVRIWSVSTGEELVRWSGPHLWPRSLDWAPDGRHLISGTTAAAPALLPVPDQLGDTVHGDVETVELTPTTTTCGVNHVSSHRDVIALGCDDGGVWLAGSTPRRLPGGDGSLVNTVSLHPHAGLVAAGTFSGLVWVCTLEGEPVASVRRLHPINRVAWSPDGNRMAVADYEGTLDVYRWQDGALVPETAYYGHDGAVKDVSWVDDQRLLAVSTDRTARLISSDGALLRMFTGHGELINSGSVTRIGSREVLATASRDRTVRIHDVDTGELLTVLVGHDESVKAVAWGHCDGRPVLLTGGYDFTARLWWFTDTAELAGSRRLEAHANAISSVTWAGSDPVTAGWDGRVFRWSIDGDDARPQVVFG</sequence>
<dbReference type="InterPro" id="IPR024977">
    <property type="entry name" value="Apc4-like_WD40_dom"/>
</dbReference>
<proteinExistence type="predicted"/>
<evidence type="ECO:0000256" key="3">
    <source>
        <dbReference type="PROSITE-ProRule" id="PRU00221"/>
    </source>
</evidence>
<dbReference type="AlphaFoldDB" id="A0A1C4ZBR7"/>
<dbReference type="PANTHER" id="PTHR19848:SF8">
    <property type="entry name" value="F-BOX AND WD REPEAT DOMAIN CONTAINING 7"/>
    <property type="match status" value="1"/>
</dbReference>